<keyword evidence="1" id="KW-1133">Transmembrane helix</keyword>
<dbReference type="Pfam" id="PF00497">
    <property type="entry name" value="SBP_bac_3"/>
    <property type="match status" value="2"/>
</dbReference>
<evidence type="ECO:0000259" key="2">
    <source>
        <dbReference type="PROSITE" id="PS50887"/>
    </source>
</evidence>
<dbReference type="Gene3D" id="3.30.70.270">
    <property type="match status" value="1"/>
</dbReference>
<dbReference type="EMBL" id="JACSQZ010000005">
    <property type="protein sequence ID" value="MBD7913964.1"/>
    <property type="molecule type" value="Genomic_DNA"/>
</dbReference>
<proteinExistence type="predicted"/>
<dbReference type="Proteomes" id="UP000640335">
    <property type="component" value="Unassembled WGS sequence"/>
</dbReference>
<dbReference type="PANTHER" id="PTHR45138:SF9">
    <property type="entry name" value="DIGUANYLATE CYCLASE DGCM-RELATED"/>
    <property type="match status" value="1"/>
</dbReference>
<dbReference type="InterPro" id="IPR050469">
    <property type="entry name" value="Diguanylate_Cyclase"/>
</dbReference>
<dbReference type="SUPFAM" id="SSF53850">
    <property type="entry name" value="Periplasmic binding protein-like II"/>
    <property type="match status" value="2"/>
</dbReference>
<feature type="transmembrane region" description="Helical" evidence="1">
    <location>
        <begin position="506"/>
        <end position="533"/>
    </location>
</feature>
<name>A0ABR8Q0M7_9CLOT</name>
<dbReference type="SUPFAM" id="SSF55073">
    <property type="entry name" value="Nucleotide cyclase"/>
    <property type="match status" value="1"/>
</dbReference>
<dbReference type="NCBIfam" id="TIGR00254">
    <property type="entry name" value="GGDEF"/>
    <property type="match status" value="1"/>
</dbReference>
<evidence type="ECO:0000313" key="3">
    <source>
        <dbReference type="EMBL" id="MBD7913964.1"/>
    </source>
</evidence>
<accession>A0ABR8Q0M7</accession>
<comment type="caution">
    <text evidence="3">The sequence shown here is derived from an EMBL/GenBank/DDBJ whole genome shotgun (WGS) entry which is preliminary data.</text>
</comment>
<dbReference type="InterPro" id="IPR043128">
    <property type="entry name" value="Rev_trsase/Diguanyl_cyclase"/>
</dbReference>
<evidence type="ECO:0000313" key="4">
    <source>
        <dbReference type="Proteomes" id="UP000640335"/>
    </source>
</evidence>
<gene>
    <name evidence="3" type="ORF">H9660_02275</name>
</gene>
<dbReference type="InterPro" id="IPR029787">
    <property type="entry name" value="Nucleotide_cyclase"/>
</dbReference>
<dbReference type="PANTHER" id="PTHR45138">
    <property type="entry name" value="REGULATORY COMPONENTS OF SENSORY TRANSDUCTION SYSTEM"/>
    <property type="match status" value="1"/>
</dbReference>
<keyword evidence="1" id="KW-0472">Membrane</keyword>
<dbReference type="InterPro" id="IPR001638">
    <property type="entry name" value="Solute-binding_3/MltF_N"/>
</dbReference>
<protein>
    <submittedName>
        <fullName evidence="3">Diguanylate cyclase</fullName>
    </submittedName>
</protein>
<organism evidence="3 4">
    <name type="scientific">Clostridium gallinarum</name>
    <dbReference type="NCBI Taxonomy" id="2762246"/>
    <lineage>
        <taxon>Bacteria</taxon>
        <taxon>Bacillati</taxon>
        <taxon>Bacillota</taxon>
        <taxon>Clostridia</taxon>
        <taxon>Eubacteriales</taxon>
        <taxon>Clostridiaceae</taxon>
        <taxon>Clostridium</taxon>
    </lineage>
</organism>
<sequence length="712" mass="81352">MKYLFPNNIKKLNKIILILSIILISFNFFPKHVKAEENKVIKVGYPIVEGFTEIKDEIYSGYAFEYLMEISKYTGWQYEFIEMGLNDALNKLKDGEIDIVAGMIKNEKTSELFDFPNSNSGYTYAILATLENNNNISRSDYHTLNGITVGYFDKYEENLKNLKTFFDNNNITNVSYKSYPSNDSKALITALNNKEVDAITTGELTFNIGLKILAKYSSSPYYFATTKGNTELVEGLDNAIHSINFYSPNFTAELYLKYFDNKRDTSIIFNEEEKEYLSNLDTLKAIYVDDFKPVQFYDKASGEPKGIIVDVGKMMAKNLGLPLELIRADSYADAYKLLQENSDYIIIGVPIYYSSARLNNIIYTKSYLDLDIVKVYSKKAPSNKEDQILALPYGYGYSDLNSGYKIEYYDTLDDCLNAVENNKASLTYGNYYSISSYISNNYFSNLSIVRDSSYSIQGSSALSENANRTFFNIINKAIASISDAEIKNIIYSNSTNFKSPITIKSFFLSNLALCLTIISIIVVTIILLIVIIIKLKFKKEKHILLAKSQIDYLSGLYNRNACEDLIKTYLNTNNSSYYSSFIIIDIDHFKQVNDKFGHQTGDILLKDFSQLLKEIFSHKDIIGRLGGDEFIVFMKDINTDNLNIIEEKLENLRCLMDKEISLNNDTQKISLSIGAIITNKSTDFDRLYHEADKILYEVKRNGRNGFKIKQDF</sequence>
<dbReference type="CDD" id="cd01949">
    <property type="entry name" value="GGDEF"/>
    <property type="match status" value="1"/>
</dbReference>
<keyword evidence="1" id="KW-0812">Transmembrane</keyword>
<keyword evidence="4" id="KW-1185">Reference proteome</keyword>
<dbReference type="Gene3D" id="3.40.190.10">
    <property type="entry name" value="Periplasmic binding protein-like II"/>
    <property type="match status" value="4"/>
</dbReference>
<feature type="domain" description="GGDEF" evidence="2">
    <location>
        <begin position="577"/>
        <end position="711"/>
    </location>
</feature>
<reference evidence="3 4" key="1">
    <citation type="submission" date="2020-08" db="EMBL/GenBank/DDBJ databases">
        <title>A Genomic Blueprint of the Chicken Gut Microbiome.</title>
        <authorList>
            <person name="Gilroy R."/>
            <person name="Ravi A."/>
            <person name="Getino M."/>
            <person name="Pursley I."/>
            <person name="Horton D.L."/>
            <person name="Alikhan N.-F."/>
            <person name="Baker D."/>
            <person name="Gharbi K."/>
            <person name="Hall N."/>
            <person name="Watson M."/>
            <person name="Adriaenssens E.M."/>
            <person name="Foster-Nyarko E."/>
            <person name="Jarju S."/>
            <person name="Secka A."/>
            <person name="Antonio M."/>
            <person name="Oren A."/>
            <person name="Chaudhuri R."/>
            <person name="La Ragione R.M."/>
            <person name="Hildebrand F."/>
            <person name="Pallen M.J."/>
        </authorList>
    </citation>
    <scope>NUCLEOTIDE SEQUENCE [LARGE SCALE GENOMIC DNA]</scope>
    <source>
        <strain evidence="3 4">Sa3CUN1</strain>
    </source>
</reference>
<dbReference type="SMART" id="SM00267">
    <property type="entry name" value="GGDEF"/>
    <property type="match status" value="1"/>
</dbReference>
<evidence type="ECO:0000256" key="1">
    <source>
        <dbReference type="SAM" id="Phobius"/>
    </source>
</evidence>
<dbReference type="Pfam" id="PF00990">
    <property type="entry name" value="GGDEF"/>
    <property type="match status" value="1"/>
</dbReference>
<dbReference type="RefSeq" id="WP_191748144.1">
    <property type="nucleotide sequence ID" value="NZ_JACSQZ010000005.1"/>
</dbReference>
<dbReference type="SMART" id="SM00062">
    <property type="entry name" value="PBPb"/>
    <property type="match status" value="2"/>
</dbReference>
<dbReference type="PROSITE" id="PS50887">
    <property type="entry name" value="GGDEF"/>
    <property type="match status" value="1"/>
</dbReference>
<dbReference type="InterPro" id="IPR000160">
    <property type="entry name" value="GGDEF_dom"/>
</dbReference>